<dbReference type="InterPro" id="IPR045034">
    <property type="entry name" value="O-acyltransferase_WSD1-like"/>
</dbReference>
<evidence type="ECO:0000256" key="7">
    <source>
        <dbReference type="SAM" id="Phobius"/>
    </source>
</evidence>
<gene>
    <name evidence="9" type="ORF">Pmar_PMAR027250</name>
</gene>
<dbReference type="GeneID" id="9062777"/>
<dbReference type="OrthoDB" id="619536at2759"/>
<keyword evidence="7" id="KW-0472">Membrane</keyword>
<keyword evidence="7" id="KW-1133">Transmembrane helix</keyword>
<dbReference type="Proteomes" id="UP000007800">
    <property type="component" value="Unassembled WGS sequence"/>
</dbReference>
<accession>C5LWY8</accession>
<dbReference type="EC" id="2.3.1.20" evidence="3"/>
<dbReference type="EMBL" id="GG686286">
    <property type="protein sequence ID" value="EEQ98766.1"/>
    <property type="molecule type" value="Genomic_DNA"/>
</dbReference>
<evidence type="ECO:0000256" key="2">
    <source>
        <dbReference type="ARBA" id="ARBA00005189"/>
    </source>
</evidence>
<keyword evidence="5" id="KW-0012">Acyltransferase</keyword>
<evidence type="ECO:0000313" key="9">
    <source>
        <dbReference type="EMBL" id="EEQ98766.1"/>
    </source>
</evidence>
<dbReference type="GO" id="GO:0004144">
    <property type="term" value="F:diacylglycerol O-acyltransferase activity"/>
    <property type="evidence" value="ECO:0007669"/>
    <property type="project" value="UniProtKB-EC"/>
</dbReference>
<evidence type="ECO:0000256" key="5">
    <source>
        <dbReference type="ARBA" id="ARBA00023315"/>
    </source>
</evidence>
<proteinExistence type="predicted"/>
<protein>
    <recommendedName>
        <fullName evidence="3">diacylglycerol O-acyltransferase</fullName>
        <ecNumber evidence="3">2.3.1.20</ecNumber>
    </recommendedName>
</protein>
<feature type="transmembrane region" description="Helical" evidence="7">
    <location>
        <begin position="108"/>
        <end position="130"/>
    </location>
</feature>
<feature type="domain" description="O-acyltransferase WSD1-like N-terminal" evidence="8">
    <location>
        <begin position="27"/>
        <end position="80"/>
    </location>
</feature>
<dbReference type="AlphaFoldDB" id="C5LWY8"/>
<evidence type="ECO:0000259" key="8">
    <source>
        <dbReference type="Pfam" id="PF03007"/>
    </source>
</evidence>
<keyword evidence="7" id="KW-0812">Transmembrane</keyword>
<dbReference type="Pfam" id="PF03007">
    <property type="entry name" value="WS_DGAT_cat"/>
    <property type="match status" value="1"/>
</dbReference>
<evidence type="ECO:0000256" key="1">
    <source>
        <dbReference type="ARBA" id="ARBA00004771"/>
    </source>
</evidence>
<name>C5LWY8_PERM5</name>
<dbReference type="InParanoid" id="C5LWY8"/>
<dbReference type="PANTHER" id="PTHR31650">
    <property type="entry name" value="O-ACYLTRANSFERASE (WSD1-LIKE) FAMILY PROTEIN"/>
    <property type="match status" value="1"/>
</dbReference>
<evidence type="ECO:0000256" key="6">
    <source>
        <dbReference type="ARBA" id="ARBA00048109"/>
    </source>
</evidence>
<comment type="catalytic activity">
    <reaction evidence="6">
        <text>an acyl-CoA + a 1,2-diacyl-sn-glycerol = a triacyl-sn-glycerol + CoA</text>
        <dbReference type="Rhea" id="RHEA:10868"/>
        <dbReference type="ChEBI" id="CHEBI:17815"/>
        <dbReference type="ChEBI" id="CHEBI:57287"/>
        <dbReference type="ChEBI" id="CHEBI:58342"/>
        <dbReference type="ChEBI" id="CHEBI:64615"/>
        <dbReference type="EC" id="2.3.1.20"/>
    </reaction>
</comment>
<comment type="pathway">
    <text evidence="2">Lipid metabolism.</text>
</comment>
<organism evidence="10">
    <name type="scientific">Perkinsus marinus (strain ATCC 50983 / TXsc)</name>
    <dbReference type="NCBI Taxonomy" id="423536"/>
    <lineage>
        <taxon>Eukaryota</taxon>
        <taxon>Sar</taxon>
        <taxon>Alveolata</taxon>
        <taxon>Perkinsozoa</taxon>
        <taxon>Perkinsea</taxon>
        <taxon>Perkinsida</taxon>
        <taxon>Perkinsidae</taxon>
        <taxon>Perkinsus</taxon>
    </lineage>
</organism>
<reference evidence="9 10" key="1">
    <citation type="submission" date="2008-07" db="EMBL/GenBank/DDBJ databases">
        <authorList>
            <person name="El-Sayed N."/>
            <person name="Caler E."/>
            <person name="Inman J."/>
            <person name="Amedeo P."/>
            <person name="Hass B."/>
            <person name="Wortman J."/>
        </authorList>
    </citation>
    <scope>NUCLEOTIDE SEQUENCE [LARGE SCALE GENOMIC DNA]</scope>
    <source>
        <strain evidence="10">ATCC 50983 / TXsc</strain>
    </source>
</reference>
<comment type="pathway">
    <text evidence="1">Glycerolipid metabolism; triacylglycerol biosynthesis.</text>
</comment>
<evidence type="ECO:0000256" key="4">
    <source>
        <dbReference type="ARBA" id="ARBA00022679"/>
    </source>
</evidence>
<dbReference type="GO" id="GO:0005886">
    <property type="term" value="C:plasma membrane"/>
    <property type="evidence" value="ECO:0007669"/>
    <property type="project" value="TreeGrafter"/>
</dbReference>
<keyword evidence="4" id="KW-0808">Transferase</keyword>
<dbReference type="GO" id="GO:0019432">
    <property type="term" value="P:triglyceride biosynthetic process"/>
    <property type="evidence" value="ECO:0007669"/>
    <property type="project" value="TreeGrafter"/>
</dbReference>
<evidence type="ECO:0000313" key="10">
    <source>
        <dbReference type="Proteomes" id="UP000007800"/>
    </source>
</evidence>
<dbReference type="RefSeq" id="XP_002766049.1">
    <property type="nucleotide sequence ID" value="XM_002766003.1"/>
</dbReference>
<keyword evidence="10" id="KW-1185">Reference proteome</keyword>
<sequence length="138" mass="15197">MSGSGQVTGRWLMSIWPNTSSPVEDCKELDDKIDELSNKELPSDKPLWQVHLLPAAEEAGQKNCVVFRCHHTMADGLTLMTPTPDGKLITPVNHKAEEPMKVGPVEKAFIGGMGSIVLNAALVVCWRLLFPAMMRFLP</sequence>
<dbReference type="PANTHER" id="PTHR31650:SF1">
    <property type="entry name" value="WAX ESTER SYNTHASE_DIACYLGLYCEROL ACYLTRANSFERASE 4-RELATED"/>
    <property type="match status" value="1"/>
</dbReference>
<evidence type="ECO:0000256" key="3">
    <source>
        <dbReference type="ARBA" id="ARBA00013244"/>
    </source>
</evidence>
<dbReference type="InterPro" id="IPR004255">
    <property type="entry name" value="O-acyltransferase_WSD1_N"/>
</dbReference>